<dbReference type="PROSITE" id="PS50181">
    <property type="entry name" value="FBOX"/>
    <property type="match status" value="1"/>
</dbReference>
<dbReference type="EMBL" id="JAAAHW010007385">
    <property type="protein sequence ID" value="KAF9948742.1"/>
    <property type="molecule type" value="Genomic_DNA"/>
</dbReference>
<gene>
    <name evidence="3" type="ORF">BGZ65_007865</name>
</gene>
<feature type="domain" description="F-box" evidence="2">
    <location>
        <begin position="43"/>
        <end position="89"/>
    </location>
</feature>
<feature type="non-terminal residue" evidence="3">
    <location>
        <position position="551"/>
    </location>
</feature>
<dbReference type="InterPro" id="IPR001810">
    <property type="entry name" value="F-box_dom"/>
</dbReference>
<evidence type="ECO:0000313" key="3">
    <source>
        <dbReference type="EMBL" id="KAF9948742.1"/>
    </source>
</evidence>
<feature type="compositionally biased region" description="Polar residues" evidence="1">
    <location>
        <begin position="536"/>
        <end position="551"/>
    </location>
</feature>
<name>A0A9P6LXD4_9FUNG</name>
<dbReference type="InterPro" id="IPR025886">
    <property type="entry name" value="PP2-like"/>
</dbReference>
<feature type="compositionally biased region" description="Basic and acidic residues" evidence="1">
    <location>
        <begin position="230"/>
        <end position="244"/>
    </location>
</feature>
<evidence type="ECO:0000313" key="4">
    <source>
        <dbReference type="Proteomes" id="UP000749646"/>
    </source>
</evidence>
<feature type="compositionally biased region" description="Low complexity" evidence="1">
    <location>
        <begin position="178"/>
        <end position="214"/>
    </location>
</feature>
<dbReference type="SUPFAM" id="SSF81383">
    <property type="entry name" value="F-box domain"/>
    <property type="match status" value="1"/>
</dbReference>
<protein>
    <recommendedName>
        <fullName evidence="2">F-box domain-containing protein</fullName>
    </recommendedName>
</protein>
<dbReference type="OrthoDB" id="9970274at2759"/>
<evidence type="ECO:0000259" key="2">
    <source>
        <dbReference type="PROSITE" id="PS50181"/>
    </source>
</evidence>
<keyword evidence="4" id="KW-1185">Reference proteome</keyword>
<comment type="caution">
    <text evidence="3">The sequence shown here is derived from an EMBL/GenBank/DDBJ whole genome shotgun (WGS) entry which is preliminary data.</text>
</comment>
<organism evidence="3 4">
    <name type="scientific">Modicella reniformis</name>
    <dbReference type="NCBI Taxonomy" id="1440133"/>
    <lineage>
        <taxon>Eukaryota</taxon>
        <taxon>Fungi</taxon>
        <taxon>Fungi incertae sedis</taxon>
        <taxon>Mucoromycota</taxon>
        <taxon>Mortierellomycotina</taxon>
        <taxon>Mortierellomycetes</taxon>
        <taxon>Mortierellales</taxon>
        <taxon>Mortierellaceae</taxon>
        <taxon>Modicella</taxon>
    </lineage>
</organism>
<feature type="region of interest" description="Disordered" evidence="1">
    <location>
        <begin position="484"/>
        <end position="551"/>
    </location>
</feature>
<dbReference type="AlphaFoldDB" id="A0A9P6LXD4"/>
<proteinExistence type="predicted"/>
<feature type="region of interest" description="Disordered" evidence="1">
    <location>
        <begin position="176"/>
        <end position="244"/>
    </location>
</feature>
<dbReference type="PANTHER" id="PTHR31960:SF2">
    <property type="entry name" value="F-BOX PROTEIN PP2-A15"/>
    <property type="match status" value="1"/>
</dbReference>
<dbReference type="Proteomes" id="UP000749646">
    <property type="component" value="Unassembled WGS sequence"/>
</dbReference>
<feature type="compositionally biased region" description="Low complexity" evidence="1">
    <location>
        <begin position="515"/>
        <end position="535"/>
    </location>
</feature>
<dbReference type="Pfam" id="PF12937">
    <property type="entry name" value="F-box-like"/>
    <property type="match status" value="1"/>
</dbReference>
<evidence type="ECO:0000256" key="1">
    <source>
        <dbReference type="SAM" id="MobiDB-lite"/>
    </source>
</evidence>
<dbReference type="InterPro" id="IPR036047">
    <property type="entry name" value="F-box-like_dom_sf"/>
</dbReference>
<dbReference type="Pfam" id="PF14299">
    <property type="entry name" value="PP2"/>
    <property type="match status" value="1"/>
</dbReference>
<accession>A0A9P6LXD4</accession>
<dbReference type="SMART" id="SM00256">
    <property type="entry name" value="FBOX"/>
    <property type="match status" value="1"/>
</dbReference>
<feature type="compositionally biased region" description="Low complexity" evidence="1">
    <location>
        <begin position="121"/>
        <end position="159"/>
    </location>
</feature>
<feature type="region of interest" description="Disordered" evidence="1">
    <location>
        <begin position="110"/>
        <end position="159"/>
    </location>
</feature>
<dbReference type="PANTHER" id="PTHR31960">
    <property type="entry name" value="F-BOX PROTEIN PP2-A15"/>
    <property type="match status" value="1"/>
</dbReference>
<sequence length="551" mass="60429">MQDRVGHTQDTVEDAATALQLSTLSSAAPVTPSPEAQTTTQAKKSLADMPDEVLIAIALTLPCKEYARFLQTSRSMHIILNSHYVWHQRFITRFGQIILQERLNSLKTNNTDTTGAGAGGSASASSPSSKASTAPSSPRSQSDSNLRTNSSGSGSGNTLNQTWVSSGYFEYYHNHQDPSPAVSSPHSLSSSRASSPRSSGANSPQPVESGSEPGSGAGSEEDGEGADGNAKGRTEGTGRKVDLRRTNEASKELLIELYKKHSRMILPAEDMQICHLDNRYWKLIESASSTFGKLAQLQSVWWMDVTATFFGVPKGRYKVQWRVKVTSDAPIINTEFKVILFDKHEDRSVVTNRPDTILFKPRNVQEFMERTDSQVLKANRKPFRNVFRGFTILELPGEVNIADDFQNVFVQIRNYDGWKSGLCVDFVQLVDLNDSEKCKEQLISGVHSDRSAALEEEVNDEDEEYYPSQFAGILPWRRDSGRGINPHADINPRSRGVRQYNPVDSSVPLDVGARTPPASKPSSSSPLSSPTTTGPDVSQNNGQSIRQSGSI</sequence>
<reference evidence="3" key="1">
    <citation type="journal article" date="2020" name="Fungal Divers.">
        <title>Resolving the Mortierellaceae phylogeny through synthesis of multi-gene phylogenetics and phylogenomics.</title>
        <authorList>
            <person name="Vandepol N."/>
            <person name="Liber J."/>
            <person name="Desiro A."/>
            <person name="Na H."/>
            <person name="Kennedy M."/>
            <person name="Barry K."/>
            <person name="Grigoriev I.V."/>
            <person name="Miller A.N."/>
            <person name="O'Donnell K."/>
            <person name="Stajich J.E."/>
            <person name="Bonito G."/>
        </authorList>
    </citation>
    <scope>NUCLEOTIDE SEQUENCE</scope>
    <source>
        <strain evidence="3">MES-2147</strain>
    </source>
</reference>